<dbReference type="Gene3D" id="3.30.300.20">
    <property type="match status" value="1"/>
</dbReference>
<dbReference type="InterPro" id="IPR036102">
    <property type="entry name" value="OsmC/Ohrsf"/>
</dbReference>
<dbReference type="PANTHER" id="PTHR42830">
    <property type="entry name" value="OSMOTICALLY INDUCIBLE FAMILY PROTEIN"/>
    <property type="match status" value="1"/>
</dbReference>
<evidence type="ECO:0000313" key="1">
    <source>
        <dbReference type="EMBL" id="ACU64523.1"/>
    </source>
</evidence>
<organism evidence="1 2">
    <name type="scientific">Chitinophaga pinensis (strain ATCC 43595 / DSM 2588 / LMG 13176 / NBRC 15968 / NCIMB 11800 / UQM 2034)</name>
    <dbReference type="NCBI Taxonomy" id="485918"/>
    <lineage>
        <taxon>Bacteria</taxon>
        <taxon>Pseudomonadati</taxon>
        <taxon>Bacteroidota</taxon>
        <taxon>Chitinophagia</taxon>
        <taxon>Chitinophagales</taxon>
        <taxon>Chitinophagaceae</taxon>
        <taxon>Chitinophaga</taxon>
    </lineage>
</organism>
<dbReference type="Pfam" id="PF02566">
    <property type="entry name" value="OsmC"/>
    <property type="match status" value="1"/>
</dbReference>
<dbReference type="AlphaFoldDB" id="A0A979GBT2"/>
<dbReference type="NCBIfam" id="TIGR03562">
    <property type="entry name" value="osmo_induc_OsmC"/>
    <property type="match status" value="1"/>
</dbReference>
<gene>
    <name evidence="1" type="ordered locus">Cpin_7122</name>
</gene>
<dbReference type="InterPro" id="IPR019904">
    <property type="entry name" value="Peroxiredoxin_OsmC"/>
</dbReference>
<dbReference type="GO" id="GO:0004601">
    <property type="term" value="F:peroxidase activity"/>
    <property type="evidence" value="ECO:0007669"/>
    <property type="project" value="InterPro"/>
</dbReference>
<dbReference type="KEGG" id="cpi:Cpin_7122"/>
<dbReference type="SUPFAM" id="SSF82784">
    <property type="entry name" value="OsmC-like"/>
    <property type="match status" value="1"/>
</dbReference>
<accession>A0A979GBT2</accession>
<dbReference type="InterPro" id="IPR015946">
    <property type="entry name" value="KH_dom-like_a/b"/>
</dbReference>
<proteinExistence type="predicted"/>
<dbReference type="GO" id="GO:0006979">
    <property type="term" value="P:response to oxidative stress"/>
    <property type="evidence" value="ECO:0007669"/>
    <property type="project" value="InterPro"/>
</dbReference>
<evidence type="ECO:0000313" key="2">
    <source>
        <dbReference type="Proteomes" id="UP000002215"/>
    </source>
</evidence>
<dbReference type="InterPro" id="IPR052707">
    <property type="entry name" value="OsmC_Ohr_Peroxiredoxin"/>
</dbReference>
<reference evidence="2" key="1">
    <citation type="submission" date="2009-08" db="EMBL/GenBank/DDBJ databases">
        <title>The complete genome of Chitinophaga pinensis DSM 2588.</title>
        <authorList>
            <consortium name="US DOE Joint Genome Institute (JGI-PGF)"/>
            <person name="Lucas S."/>
            <person name="Copeland A."/>
            <person name="Lapidus A."/>
            <person name="Glavina del Rio T."/>
            <person name="Dalin E."/>
            <person name="Tice H."/>
            <person name="Bruce D."/>
            <person name="Goodwin L."/>
            <person name="Pitluck S."/>
            <person name="Kyrpides N."/>
            <person name="Mavromatis K."/>
            <person name="Ivanova N."/>
            <person name="Mikhailova N."/>
            <person name="Sims D."/>
            <person name="Meinche L."/>
            <person name="Brettin T."/>
            <person name="Detter J.C."/>
            <person name="Han C."/>
            <person name="Larimer F."/>
            <person name="Land M."/>
            <person name="Hauser L."/>
            <person name="Markowitz V."/>
            <person name="Cheng J.-F."/>
            <person name="Hugenholtz P."/>
            <person name="Woyke T."/>
            <person name="Wu D."/>
            <person name="Spring S."/>
            <person name="Klenk H.-P."/>
            <person name="Eisen J.A."/>
        </authorList>
    </citation>
    <scope>NUCLEOTIDE SEQUENCE [LARGE SCALE GENOMIC DNA]</scope>
    <source>
        <strain evidence="2">ATCC 43595 / DSM 2588 / LMG 13176 / NBRC 15968 / NCIMB 11800 / UQM 2034</strain>
    </source>
</reference>
<sequence>MCFSATLHQQNITTMRRSSKAHWNGDLSTGHGELTTDSLVLNKTRYSFNTRFADGIGTNPEELLAAAHAGCFTMALTYALSQAGLKVADLDTTAVVTIAPSKGSISDIELTLDASPIEGLSEEAFLEYAIGAKQNCLLSKALTGVVISLNVNYKGLHQHIDGNAKPVDHVS</sequence>
<protein>
    <submittedName>
        <fullName evidence="1">OsmC family protein</fullName>
    </submittedName>
</protein>
<dbReference type="InterPro" id="IPR003718">
    <property type="entry name" value="OsmC/Ohr_fam"/>
</dbReference>
<reference evidence="1 2" key="2">
    <citation type="journal article" date="2010" name="Stand. Genomic Sci.">
        <title>Complete genome sequence of Chitinophaga pinensis type strain (UQM 2034).</title>
        <authorList>
            <person name="Glavina Del Rio T."/>
            <person name="Abt B."/>
            <person name="Spring S."/>
            <person name="Lapidus A."/>
            <person name="Nolan M."/>
            <person name="Tice H."/>
            <person name="Copeland A."/>
            <person name="Cheng J.F."/>
            <person name="Chen F."/>
            <person name="Bruce D."/>
            <person name="Goodwin L."/>
            <person name="Pitluck S."/>
            <person name="Ivanova N."/>
            <person name="Mavromatis K."/>
            <person name="Mikhailova N."/>
            <person name="Pati A."/>
            <person name="Chen A."/>
            <person name="Palaniappan K."/>
            <person name="Land M."/>
            <person name="Hauser L."/>
            <person name="Chang Y.J."/>
            <person name="Jeffries C.D."/>
            <person name="Chain P."/>
            <person name="Saunders E."/>
            <person name="Detter J.C."/>
            <person name="Brettin T."/>
            <person name="Rohde M."/>
            <person name="Goker M."/>
            <person name="Bristow J."/>
            <person name="Eisen J.A."/>
            <person name="Markowitz V."/>
            <person name="Hugenholtz P."/>
            <person name="Kyrpides N.C."/>
            <person name="Klenk H.P."/>
            <person name="Lucas S."/>
        </authorList>
    </citation>
    <scope>NUCLEOTIDE SEQUENCE [LARGE SCALE GENOMIC DNA]</scope>
    <source>
        <strain evidence="2">ATCC 43595 / DSM 2588 / LMG 13176 / NBRC 15968 / NCIMB 11800 / UQM 2034</strain>
    </source>
</reference>
<dbReference type="Proteomes" id="UP000002215">
    <property type="component" value="Chromosome"/>
</dbReference>
<dbReference type="PANTHER" id="PTHR42830:SF1">
    <property type="entry name" value="OSMOTICALLY INDUCIBLE FAMILY PROTEIN"/>
    <property type="match status" value="1"/>
</dbReference>
<dbReference type="EMBL" id="CP001699">
    <property type="protein sequence ID" value="ACU64523.1"/>
    <property type="molecule type" value="Genomic_DNA"/>
</dbReference>
<name>A0A979GBT2_CHIPD</name>